<dbReference type="Proteomes" id="UP001152759">
    <property type="component" value="Chromosome 5"/>
</dbReference>
<dbReference type="InterPro" id="IPR036236">
    <property type="entry name" value="Znf_C2H2_sf"/>
</dbReference>
<gene>
    <name evidence="4" type="ORF">BEMITA_LOCUS8549</name>
</gene>
<keyword evidence="1" id="KW-0862">Zinc</keyword>
<dbReference type="Pfam" id="PF00096">
    <property type="entry name" value="zf-C2H2"/>
    <property type="match status" value="2"/>
</dbReference>
<evidence type="ECO:0000256" key="2">
    <source>
        <dbReference type="SAM" id="MobiDB-lite"/>
    </source>
</evidence>
<sequence length="147" mass="16047">MDGSPEPSPNSTAPGAGAGTRYDCTLCGASYKHLRNLRAHLHLHSGLTKCKLCNKVLCNRSYYRKHMKQQHGVLIKEERGADEDVEKESKHPEQDIVPDKDTMVSSSTSAAAKVTISPAKVTITPPLPRAVLAPYLLIPICDILNVM</sequence>
<reference evidence="4" key="1">
    <citation type="submission" date="2021-12" db="EMBL/GenBank/DDBJ databases">
        <authorList>
            <person name="King R."/>
        </authorList>
    </citation>
    <scope>NUCLEOTIDE SEQUENCE</scope>
</reference>
<proteinExistence type="predicted"/>
<keyword evidence="5" id="KW-1185">Reference proteome</keyword>
<dbReference type="PROSITE" id="PS50157">
    <property type="entry name" value="ZINC_FINGER_C2H2_2"/>
    <property type="match status" value="1"/>
</dbReference>
<keyword evidence="1" id="KW-0863">Zinc-finger</keyword>
<name>A0A9P0ACL6_BEMTA</name>
<dbReference type="AlphaFoldDB" id="A0A9P0ACL6"/>
<dbReference type="SUPFAM" id="SSF57667">
    <property type="entry name" value="beta-beta-alpha zinc fingers"/>
    <property type="match status" value="1"/>
</dbReference>
<evidence type="ECO:0000313" key="5">
    <source>
        <dbReference type="Proteomes" id="UP001152759"/>
    </source>
</evidence>
<feature type="domain" description="C2H2-type" evidence="3">
    <location>
        <begin position="22"/>
        <end position="49"/>
    </location>
</feature>
<evidence type="ECO:0000313" key="4">
    <source>
        <dbReference type="EMBL" id="CAH0389754.1"/>
    </source>
</evidence>
<dbReference type="EMBL" id="OU963866">
    <property type="protein sequence ID" value="CAH0389754.1"/>
    <property type="molecule type" value="Genomic_DNA"/>
</dbReference>
<dbReference type="Gene3D" id="3.30.160.60">
    <property type="entry name" value="Classic Zinc Finger"/>
    <property type="match status" value="1"/>
</dbReference>
<feature type="compositionally biased region" description="Basic and acidic residues" evidence="2">
    <location>
        <begin position="87"/>
        <end position="102"/>
    </location>
</feature>
<feature type="region of interest" description="Disordered" evidence="2">
    <location>
        <begin position="75"/>
        <end position="104"/>
    </location>
</feature>
<dbReference type="SMART" id="SM00355">
    <property type="entry name" value="ZnF_C2H2"/>
    <property type="match status" value="2"/>
</dbReference>
<dbReference type="GO" id="GO:0008270">
    <property type="term" value="F:zinc ion binding"/>
    <property type="evidence" value="ECO:0007669"/>
    <property type="project" value="UniProtKB-KW"/>
</dbReference>
<protein>
    <recommendedName>
        <fullName evidence="3">C2H2-type domain-containing protein</fullName>
    </recommendedName>
</protein>
<dbReference type="PROSITE" id="PS00028">
    <property type="entry name" value="ZINC_FINGER_C2H2_1"/>
    <property type="match status" value="2"/>
</dbReference>
<evidence type="ECO:0000259" key="3">
    <source>
        <dbReference type="PROSITE" id="PS50157"/>
    </source>
</evidence>
<keyword evidence="1" id="KW-0479">Metal-binding</keyword>
<dbReference type="InterPro" id="IPR013087">
    <property type="entry name" value="Znf_C2H2_type"/>
</dbReference>
<evidence type="ECO:0000256" key="1">
    <source>
        <dbReference type="PROSITE-ProRule" id="PRU00042"/>
    </source>
</evidence>
<organism evidence="4 5">
    <name type="scientific">Bemisia tabaci</name>
    <name type="common">Sweetpotato whitefly</name>
    <name type="synonym">Aleurodes tabaci</name>
    <dbReference type="NCBI Taxonomy" id="7038"/>
    <lineage>
        <taxon>Eukaryota</taxon>
        <taxon>Metazoa</taxon>
        <taxon>Ecdysozoa</taxon>
        <taxon>Arthropoda</taxon>
        <taxon>Hexapoda</taxon>
        <taxon>Insecta</taxon>
        <taxon>Pterygota</taxon>
        <taxon>Neoptera</taxon>
        <taxon>Paraneoptera</taxon>
        <taxon>Hemiptera</taxon>
        <taxon>Sternorrhyncha</taxon>
        <taxon>Aleyrodoidea</taxon>
        <taxon>Aleyrodidae</taxon>
        <taxon>Aleyrodinae</taxon>
        <taxon>Bemisia</taxon>
    </lineage>
</organism>
<accession>A0A9P0ACL6</accession>